<dbReference type="EMBL" id="PZQS01000005">
    <property type="protein sequence ID" value="PVD29688.1"/>
    <property type="molecule type" value="Genomic_DNA"/>
</dbReference>
<dbReference type="Proteomes" id="UP000245119">
    <property type="component" value="Linkage Group LG5"/>
</dbReference>
<evidence type="ECO:0000313" key="1">
    <source>
        <dbReference type="EMBL" id="PVD29688.1"/>
    </source>
</evidence>
<evidence type="ECO:0000313" key="2">
    <source>
        <dbReference type="Proteomes" id="UP000245119"/>
    </source>
</evidence>
<keyword evidence="2" id="KW-1185">Reference proteome</keyword>
<proteinExistence type="predicted"/>
<evidence type="ECO:0008006" key="3">
    <source>
        <dbReference type="Google" id="ProtNLM"/>
    </source>
</evidence>
<dbReference type="SUPFAM" id="SSF57667">
    <property type="entry name" value="beta-beta-alpha zinc fingers"/>
    <property type="match status" value="1"/>
</dbReference>
<gene>
    <name evidence="1" type="ORF">C0Q70_08943</name>
</gene>
<protein>
    <recommendedName>
        <fullName evidence="3">C2H2-type domain-containing protein</fullName>
    </recommendedName>
</protein>
<dbReference type="AlphaFoldDB" id="A0A2T7P8E0"/>
<dbReference type="InterPro" id="IPR036236">
    <property type="entry name" value="Znf_C2H2_sf"/>
</dbReference>
<organism evidence="1 2">
    <name type="scientific">Pomacea canaliculata</name>
    <name type="common">Golden apple snail</name>
    <dbReference type="NCBI Taxonomy" id="400727"/>
    <lineage>
        <taxon>Eukaryota</taxon>
        <taxon>Metazoa</taxon>
        <taxon>Spiralia</taxon>
        <taxon>Lophotrochozoa</taxon>
        <taxon>Mollusca</taxon>
        <taxon>Gastropoda</taxon>
        <taxon>Caenogastropoda</taxon>
        <taxon>Architaenioglossa</taxon>
        <taxon>Ampullarioidea</taxon>
        <taxon>Ampullariidae</taxon>
        <taxon>Pomacea</taxon>
    </lineage>
</organism>
<dbReference type="Gene3D" id="3.30.160.60">
    <property type="entry name" value="Classic Zinc Finger"/>
    <property type="match status" value="1"/>
</dbReference>
<accession>A0A2T7P8E0</accession>
<reference evidence="1 2" key="1">
    <citation type="submission" date="2018-04" db="EMBL/GenBank/DDBJ databases">
        <title>The genome of golden apple snail Pomacea canaliculata provides insight into stress tolerance and invasive adaptation.</title>
        <authorList>
            <person name="Liu C."/>
            <person name="Liu B."/>
            <person name="Ren Y."/>
            <person name="Zhang Y."/>
            <person name="Wang H."/>
            <person name="Li S."/>
            <person name="Jiang F."/>
            <person name="Yin L."/>
            <person name="Zhang G."/>
            <person name="Qian W."/>
            <person name="Fan W."/>
        </authorList>
    </citation>
    <scope>NUCLEOTIDE SEQUENCE [LARGE SCALE GENOMIC DNA]</scope>
    <source>
        <strain evidence="1">SZHN2017</strain>
        <tissue evidence="1">Muscle</tissue>
    </source>
</reference>
<sequence>MCGQVFQHPQSRSRHMWKCQGLRPRTCSECTYASYRLDKLKQHMKAKHGAHEHAYSQRLEEVLRCLSRQRLVSVHRAEVAEFPTAQTDLS</sequence>
<comment type="caution">
    <text evidence="1">The sequence shown here is derived from an EMBL/GenBank/DDBJ whole genome shotgun (WGS) entry which is preliminary data.</text>
</comment>
<name>A0A2T7P8E0_POMCA</name>